<feature type="chain" id="PRO_5032685199" evidence="1">
    <location>
        <begin position="21"/>
        <end position="283"/>
    </location>
</feature>
<sequence length="283" mass="29446">MKYQIACAALALMSSVPAFAQEEPAGPVTISGSVALVSDYRFRGVSQTDKGMAIQGGITATHESGLYAGTWASNLGGWGRFGGANMELDLFAGYAIPLGDSATLDGGLTWYMYPSGADETDFAEVYLKLSSQVGPVKGLLGVAYAPKQQALGKVYNNAASNAAGIPDNPGDKEDNLYVWGDISGSVPNTPVTLKAHLGWSNGNSGLGPNGTSIAPTGKYLDWLVGADVAIPGTPLTLGVAYVDTDIARVEENYIRPNFMVNDGKGFGESIARSQVVFSLSAAF</sequence>
<dbReference type="NCBIfam" id="TIGR02001">
    <property type="entry name" value="gcw_chp"/>
    <property type="match status" value="1"/>
</dbReference>
<organism evidence="2 3">
    <name type="scientific">Sphingobium vermicomposti</name>
    <dbReference type="NCBI Taxonomy" id="529005"/>
    <lineage>
        <taxon>Bacteria</taxon>
        <taxon>Pseudomonadati</taxon>
        <taxon>Pseudomonadota</taxon>
        <taxon>Alphaproteobacteria</taxon>
        <taxon>Sphingomonadales</taxon>
        <taxon>Sphingomonadaceae</taxon>
        <taxon>Sphingobium</taxon>
    </lineage>
</organism>
<gene>
    <name evidence="2" type="ORF">FHS54_001027</name>
</gene>
<accession>A0A846M613</accession>
<dbReference type="Pfam" id="PF09694">
    <property type="entry name" value="Gcw_chp"/>
    <property type="match status" value="1"/>
</dbReference>
<protein>
    <submittedName>
        <fullName evidence="2">Uncharacterized protein (TIGR02001 family)</fullName>
    </submittedName>
</protein>
<evidence type="ECO:0000313" key="3">
    <source>
        <dbReference type="Proteomes" id="UP000576821"/>
    </source>
</evidence>
<reference evidence="2 3" key="1">
    <citation type="submission" date="2020-03" db="EMBL/GenBank/DDBJ databases">
        <title>Genomic Encyclopedia of Type Strains, Phase IV (KMG-IV): sequencing the most valuable type-strain genomes for metagenomic binning, comparative biology and taxonomic classification.</title>
        <authorList>
            <person name="Goeker M."/>
        </authorList>
    </citation>
    <scope>NUCLEOTIDE SEQUENCE [LARGE SCALE GENOMIC DNA]</scope>
    <source>
        <strain evidence="2 3">DSM 21299</strain>
    </source>
</reference>
<dbReference type="Proteomes" id="UP000576821">
    <property type="component" value="Unassembled WGS sequence"/>
</dbReference>
<dbReference type="RefSeq" id="WP_167302751.1">
    <property type="nucleotide sequence ID" value="NZ_JAASQR010000002.1"/>
</dbReference>
<keyword evidence="1" id="KW-0732">Signal</keyword>
<name>A0A846M613_9SPHN</name>
<keyword evidence="3" id="KW-1185">Reference proteome</keyword>
<feature type="signal peptide" evidence="1">
    <location>
        <begin position="1"/>
        <end position="20"/>
    </location>
</feature>
<dbReference type="EMBL" id="JAASQR010000002">
    <property type="protein sequence ID" value="NIJ16061.1"/>
    <property type="molecule type" value="Genomic_DNA"/>
</dbReference>
<evidence type="ECO:0000256" key="1">
    <source>
        <dbReference type="SAM" id="SignalP"/>
    </source>
</evidence>
<comment type="caution">
    <text evidence="2">The sequence shown here is derived from an EMBL/GenBank/DDBJ whole genome shotgun (WGS) entry which is preliminary data.</text>
</comment>
<proteinExistence type="predicted"/>
<evidence type="ECO:0000313" key="2">
    <source>
        <dbReference type="EMBL" id="NIJ16061.1"/>
    </source>
</evidence>
<dbReference type="AlphaFoldDB" id="A0A846M613"/>
<dbReference type="InterPro" id="IPR010239">
    <property type="entry name" value="CHP02001"/>
</dbReference>